<protein>
    <submittedName>
        <fullName evidence="3">Peptidase M61</fullName>
    </submittedName>
</protein>
<dbReference type="RefSeq" id="WP_200236639.1">
    <property type="nucleotide sequence ID" value="NZ_NRRV01000020.1"/>
</dbReference>
<reference evidence="3 4" key="1">
    <citation type="journal article" date="2020" name="Microorganisms">
        <title>Osmotic Adaptation and Compatible Solute Biosynthesis of Phototrophic Bacteria as Revealed from Genome Analyses.</title>
        <authorList>
            <person name="Imhoff J.F."/>
            <person name="Rahn T."/>
            <person name="Kunzel S."/>
            <person name="Keller A."/>
            <person name="Neulinger S.C."/>
        </authorList>
    </citation>
    <scope>NUCLEOTIDE SEQUENCE [LARGE SCALE GENOMIC DNA]</scope>
    <source>
        <strain evidence="3 4">DSM 6210</strain>
    </source>
</reference>
<dbReference type="PIRSF" id="PIRSF016493">
    <property type="entry name" value="Glycyl_aminpptds"/>
    <property type="match status" value="1"/>
</dbReference>
<dbReference type="Gene3D" id="1.10.390.10">
    <property type="entry name" value="Neutral Protease Domain 2"/>
    <property type="match status" value="1"/>
</dbReference>
<evidence type="ECO:0000313" key="3">
    <source>
        <dbReference type="EMBL" id="MBK1631056.1"/>
    </source>
</evidence>
<gene>
    <name evidence="3" type="ORF">CKO31_09950</name>
</gene>
<dbReference type="InterPro" id="IPR027268">
    <property type="entry name" value="Peptidase_M4/M1_CTD_sf"/>
</dbReference>
<evidence type="ECO:0000259" key="2">
    <source>
        <dbReference type="Pfam" id="PF17899"/>
    </source>
</evidence>
<dbReference type="SUPFAM" id="SSF50156">
    <property type="entry name" value="PDZ domain-like"/>
    <property type="match status" value="1"/>
</dbReference>
<feature type="domain" description="Peptidase M61 N-terminal" evidence="2">
    <location>
        <begin position="8"/>
        <end position="182"/>
    </location>
</feature>
<dbReference type="Proteomes" id="UP000748752">
    <property type="component" value="Unassembled WGS sequence"/>
</dbReference>
<dbReference type="Gene3D" id="2.60.40.3650">
    <property type="match status" value="1"/>
</dbReference>
<feature type="domain" description="Peptidase M61 catalytic" evidence="1">
    <location>
        <begin position="285"/>
        <end position="400"/>
    </location>
</feature>
<dbReference type="InterPro" id="IPR040756">
    <property type="entry name" value="Peptidase_M61_N"/>
</dbReference>
<dbReference type="InterPro" id="IPR024191">
    <property type="entry name" value="Peptidase_M61"/>
</dbReference>
<dbReference type="Gene3D" id="2.30.42.10">
    <property type="match status" value="1"/>
</dbReference>
<accession>A0ABS1CGK9</accession>
<sequence length="621" mass="68160">MPDIAPIRYCVTPARPAAHVFAVDLSIPDTGGEPATLTLSLPAWIPGSYMIRDFARNILHISAERDGKPVQLEKLDKQTWQAPAGSGTLHIHYEVYAWELTVRSAHLDRTHGYFNGPSLFLRVHGRDHAPCRVELRPPLDAECGDWSVATSLARDGAERWAFGSYRARDYDDLIDHPVEMGRFDVIAFKVRDIPHWMAVSGRHRADLTRIAADLVPICEEHAALFGELPADRYLFLTQVVGDGYGGLEHKYSSSLLCSRDDLPAPPGDTAPKSDAAHADGDYRKFLGLCSHEYFHLWNVKRIRPAAFVEGGLEREVHTRLLWAFEGITSYYDDLALVRSGRIDAKGYLELLAETVTKVMRNPGRLRQSVAESSFDAWTKFYKQDENAPNAIVSYYGKGALTALALDLTIRRDTAGRRSLDDVMRAMWERYGERADRSGAGVPEHGIEALVAEVAGLDLSDFFDQALDGTEDLDLAGLLATVGVDMRLRPSKGPKDFGNVADELAPVEPVSDVGLRLAPGGKAKVGVVLDARPAQRAGLAAGDVIIAVDGLKVDGHSAGKRLRALPIGRAVQVHAFRRDELMTFQLTPAAAPADVCELRLDDRAPADVLAQRRDWLASVVGA</sequence>
<comment type="caution">
    <text evidence="3">The sequence shown here is derived from an EMBL/GenBank/DDBJ whole genome shotgun (WGS) entry which is preliminary data.</text>
</comment>
<evidence type="ECO:0000259" key="1">
    <source>
        <dbReference type="Pfam" id="PF05299"/>
    </source>
</evidence>
<dbReference type="Pfam" id="PF17899">
    <property type="entry name" value="Peptidase_M61_N"/>
    <property type="match status" value="1"/>
</dbReference>
<evidence type="ECO:0000313" key="4">
    <source>
        <dbReference type="Proteomes" id="UP000748752"/>
    </source>
</evidence>
<dbReference type="InterPro" id="IPR036034">
    <property type="entry name" value="PDZ_sf"/>
</dbReference>
<organism evidence="3 4">
    <name type="scientific">Thiohalocapsa halophila</name>
    <dbReference type="NCBI Taxonomy" id="69359"/>
    <lineage>
        <taxon>Bacteria</taxon>
        <taxon>Pseudomonadati</taxon>
        <taxon>Pseudomonadota</taxon>
        <taxon>Gammaproteobacteria</taxon>
        <taxon>Chromatiales</taxon>
        <taxon>Chromatiaceae</taxon>
        <taxon>Thiohalocapsa</taxon>
    </lineage>
</organism>
<dbReference type="Pfam" id="PF05299">
    <property type="entry name" value="Peptidase_M61"/>
    <property type="match status" value="1"/>
</dbReference>
<dbReference type="EMBL" id="NRRV01000020">
    <property type="protein sequence ID" value="MBK1631056.1"/>
    <property type="molecule type" value="Genomic_DNA"/>
</dbReference>
<name>A0ABS1CGK9_9GAMM</name>
<dbReference type="InterPro" id="IPR007963">
    <property type="entry name" value="Peptidase_M61_catalytic"/>
</dbReference>
<keyword evidence="4" id="KW-1185">Reference proteome</keyword>
<proteinExistence type="predicted"/>
<dbReference type="SUPFAM" id="SSF55486">
    <property type="entry name" value="Metalloproteases ('zincins'), catalytic domain"/>
    <property type="match status" value="1"/>
</dbReference>